<evidence type="ECO:0000259" key="1">
    <source>
        <dbReference type="Pfam" id="PF03983"/>
    </source>
</evidence>
<dbReference type="Pfam" id="PF03983">
    <property type="entry name" value="SHD1"/>
    <property type="match status" value="1"/>
</dbReference>
<dbReference type="Proteomes" id="UP000319817">
    <property type="component" value="Chromosome"/>
</dbReference>
<dbReference type="OrthoDB" id="246401at2"/>
<name>A0A517NZL1_9BACT</name>
<organism evidence="2 3">
    <name type="scientific">Stieleria marina</name>
    <dbReference type="NCBI Taxonomy" id="1930275"/>
    <lineage>
        <taxon>Bacteria</taxon>
        <taxon>Pseudomonadati</taxon>
        <taxon>Planctomycetota</taxon>
        <taxon>Planctomycetia</taxon>
        <taxon>Pirellulales</taxon>
        <taxon>Pirellulaceae</taxon>
        <taxon>Stieleria</taxon>
    </lineage>
</organism>
<protein>
    <recommendedName>
        <fullName evidence="1">SLA1 homology domain-containing protein</fullName>
    </recommendedName>
</protein>
<dbReference type="GO" id="GO:0043130">
    <property type="term" value="F:ubiquitin binding"/>
    <property type="evidence" value="ECO:0007669"/>
    <property type="project" value="InterPro"/>
</dbReference>
<dbReference type="EMBL" id="CP036526">
    <property type="protein sequence ID" value="QDT12551.1"/>
    <property type="molecule type" value="Genomic_DNA"/>
</dbReference>
<dbReference type="GO" id="GO:0042802">
    <property type="term" value="F:identical protein binding"/>
    <property type="evidence" value="ECO:0007669"/>
    <property type="project" value="InterPro"/>
</dbReference>
<proteinExistence type="predicted"/>
<reference evidence="2 3" key="1">
    <citation type="submission" date="2019-02" db="EMBL/GenBank/DDBJ databases">
        <title>Deep-cultivation of Planctomycetes and their phenomic and genomic characterization uncovers novel biology.</title>
        <authorList>
            <person name="Wiegand S."/>
            <person name="Jogler M."/>
            <person name="Boedeker C."/>
            <person name="Pinto D."/>
            <person name="Vollmers J."/>
            <person name="Rivas-Marin E."/>
            <person name="Kohn T."/>
            <person name="Peeters S.H."/>
            <person name="Heuer A."/>
            <person name="Rast P."/>
            <person name="Oberbeckmann S."/>
            <person name="Bunk B."/>
            <person name="Jeske O."/>
            <person name="Meyerdierks A."/>
            <person name="Storesund J.E."/>
            <person name="Kallscheuer N."/>
            <person name="Luecker S."/>
            <person name="Lage O.M."/>
            <person name="Pohl T."/>
            <person name="Merkel B.J."/>
            <person name="Hornburger P."/>
            <person name="Mueller R.-W."/>
            <person name="Bruemmer F."/>
            <person name="Labrenz M."/>
            <person name="Spormann A.M."/>
            <person name="Op den Camp H."/>
            <person name="Overmann J."/>
            <person name="Amann R."/>
            <person name="Jetten M.S.M."/>
            <person name="Mascher T."/>
            <person name="Medema M.H."/>
            <person name="Devos D.P."/>
            <person name="Kaster A.-K."/>
            <person name="Ovreas L."/>
            <person name="Rohde M."/>
            <person name="Galperin M.Y."/>
            <person name="Jogler C."/>
        </authorList>
    </citation>
    <scope>NUCLEOTIDE SEQUENCE [LARGE SCALE GENOMIC DNA]</scope>
    <source>
        <strain evidence="2 3">K23_9</strain>
    </source>
</reference>
<gene>
    <name evidence="2" type="ORF">K239x_45610</name>
</gene>
<evidence type="ECO:0000313" key="3">
    <source>
        <dbReference type="Proteomes" id="UP000319817"/>
    </source>
</evidence>
<dbReference type="GO" id="GO:0008092">
    <property type="term" value="F:cytoskeletal protein binding"/>
    <property type="evidence" value="ECO:0007669"/>
    <property type="project" value="InterPro"/>
</dbReference>
<sequence>MFPRNLVLVGLIAAIGSPLLARTWTDSSGNYTLDADMVGFDDAAVILQRKDGDLGAFPIDKLSEQDKMYLESKEAKDVHATTIDQLQTWHLNNGLKVVGRIVDFAQRDVTVQARRGKTYVNNIVFENLPQIYQFMLPQIVEELERTDEMDRKGFKDWVRSLKGKPKTFQLSGVLFELENGDEYGVPFFLFTKEDQQMLKPGWDDWLAAKADVQKAERETFMLQSAAAAYKSDQERYAQAEERRRRNEAFHRQVAVMNLQFQAIQSGLTSAWEITLYPLPGTYARPRWVVAYGRNSLEATQKALRSNPGFRNGPVRKLSR</sequence>
<keyword evidence="3" id="KW-1185">Reference proteome</keyword>
<dbReference type="GO" id="GO:0030674">
    <property type="term" value="F:protein-macromolecule adaptor activity"/>
    <property type="evidence" value="ECO:0007669"/>
    <property type="project" value="InterPro"/>
</dbReference>
<evidence type="ECO:0000313" key="2">
    <source>
        <dbReference type="EMBL" id="QDT12551.1"/>
    </source>
</evidence>
<accession>A0A517NZL1</accession>
<dbReference type="InterPro" id="IPR007131">
    <property type="entry name" value="SHD1"/>
</dbReference>
<dbReference type="RefSeq" id="WP_145420434.1">
    <property type="nucleotide sequence ID" value="NZ_CP036526.1"/>
</dbReference>
<dbReference type="AlphaFoldDB" id="A0A517NZL1"/>
<dbReference type="Gene3D" id="2.30.30.700">
    <property type="entry name" value="SLA1 homology domain 1"/>
    <property type="match status" value="1"/>
</dbReference>
<feature type="domain" description="SLA1 homology" evidence="1">
    <location>
        <begin position="21"/>
        <end position="76"/>
    </location>
</feature>